<feature type="domain" description="N-acetyltransferase" evidence="3">
    <location>
        <begin position="3"/>
        <end position="141"/>
    </location>
</feature>
<keyword evidence="2" id="KW-0012">Acyltransferase</keyword>
<dbReference type="GO" id="GO:0006526">
    <property type="term" value="P:L-arginine biosynthetic process"/>
    <property type="evidence" value="ECO:0007669"/>
    <property type="project" value="InterPro"/>
</dbReference>
<evidence type="ECO:0000256" key="1">
    <source>
        <dbReference type="ARBA" id="ARBA00022679"/>
    </source>
</evidence>
<sequence length="153" mass="17630">MEICFEKPTLQDVPEMLELVESEVHNGTILFRSFEEIANTIDNYIVSRLDGKIIGFCALHIYSATLAEVRSLIVAQEYRKQQIGRTILEFIIQKAKEFGIAELLALSYHRDFFLALGFEVIPNEKIPIEKIQTDCMKCKRFSKCNEIALLKKL</sequence>
<dbReference type="OrthoDB" id="9793138at2"/>
<name>A0A1B1U420_9HELI</name>
<keyword evidence="5" id="KW-1185">Reference proteome</keyword>
<dbReference type="GO" id="GO:0005737">
    <property type="term" value="C:cytoplasm"/>
    <property type="evidence" value="ECO:0007669"/>
    <property type="project" value="InterPro"/>
</dbReference>
<dbReference type="PANTHER" id="PTHR30602:SF12">
    <property type="entry name" value="AMINO-ACID ACETYLTRANSFERASE NAGS1, CHLOROPLASTIC-RELATED"/>
    <property type="match status" value="1"/>
</dbReference>
<dbReference type="PANTHER" id="PTHR30602">
    <property type="entry name" value="AMINO-ACID ACETYLTRANSFERASE"/>
    <property type="match status" value="1"/>
</dbReference>
<gene>
    <name evidence="4" type="ORF">BBW65_01130</name>
</gene>
<dbReference type="GO" id="GO:0004042">
    <property type="term" value="F:L-glutamate N-acetyltransferase activity"/>
    <property type="evidence" value="ECO:0007669"/>
    <property type="project" value="InterPro"/>
</dbReference>
<dbReference type="Proteomes" id="UP000092884">
    <property type="component" value="Chromosome"/>
</dbReference>
<accession>A0A1B1U420</accession>
<dbReference type="SUPFAM" id="SSF55729">
    <property type="entry name" value="Acyl-CoA N-acyltransferases (Nat)"/>
    <property type="match status" value="1"/>
</dbReference>
<dbReference type="PROSITE" id="PS51186">
    <property type="entry name" value="GNAT"/>
    <property type="match status" value="1"/>
</dbReference>
<dbReference type="InterPro" id="IPR000182">
    <property type="entry name" value="GNAT_dom"/>
</dbReference>
<dbReference type="NCBIfam" id="NF005840">
    <property type="entry name" value="PRK07757.1"/>
    <property type="match status" value="1"/>
</dbReference>
<dbReference type="KEGG" id="het:BBW65_01130"/>
<dbReference type="STRING" id="222136.BBW65_01130"/>
<organism evidence="4 5">
    <name type="scientific">Helicobacter enhydrae</name>
    <dbReference type="NCBI Taxonomy" id="222136"/>
    <lineage>
        <taxon>Bacteria</taxon>
        <taxon>Pseudomonadati</taxon>
        <taxon>Campylobacterota</taxon>
        <taxon>Epsilonproteobacteria</taxon>
        <taxon>Campylobacterales</taxon>
        <taxon>Helicobacteraceae</taxon>
        <taxon>Helicobacter</taxon>
    </lineage>
</organism>
<dbReference type="Gene3D" id="3.40.630.30">
    <property type="match status" value="1"/>
</dbReference>
<dbReference type="InterPro" id="IPR016181">
    <property type="entry name" value="Acyl_CoA_acyltransferase"/>
</dbReference>
<dbReference type="Pfam" id="PF00583">
    <property type="entry name" value="Acetyltransf_1"/>
    <property type="match status" value="1"/>
</dbReference>
<reference evidence="5" key="1">
    <citation type="submission" date="2016-07" db="EMBL/GenBank/DDBJ databases">
        <authorList>
            <person name="Florea S."/>
            <person name="Webb J.S."/>
            <person name="Jaromczyk J."/>
            <person name="Schardl C.L."/>
        </authorList>
    </citation>
    <scope>NUCLEOTIDE SEQUENCE [LARGE SCALE GENOMIC DNA]</scope>
    <source>
        <strain evidence="5">MIT 01-6242</strain>
    </source>
</reference>
<dbReference type="InterPro" id="IPR010167">
    <property type="entry name" value="NH2A_AcTrfase"/>
</dbReference>
<evidence type="ECO:0000256" key="2">
    <source>
        <dbReference type="ARBA" id="ARBA00023315"/>
    </source>
</evidence>
<dbReference type="CDD" id="cd04301">
    <property type="entry name" value="NAT_SF"/>
    <property type="match status" value="1"/>
</dbReference>
<evidence type="ECO:0000313" key="5">
    <source>
        <dbReference type="Proteomes" id="UP000092884"/>
    </source>
</evidence>
<keyword evidence="1" id="KW-0808">Transferase</keyword>
<evidence type="ECO:0000313" key="4">
    <source>
        <dbReference type="EMBL" id="ANV97499.1"/>
    </source>
</evidence>
<proteinExistence type="predicted"/>
<evidence type="ECO:0000259" key="3">
    <source>
        <dbReference type="PROSITE" id="PS51186"/>
    </source>
</evidence>
<dbReference type="AlphaFoldDB" id="A0A1B1U420"/>
<protein>
    <recommendedName>
        <fullName evidence="3">N-acetyltransferase domain-containing protein</fullName>
    </recommendedName>
</protein>
<dbReference type="EMBL" id="CP016503">
    <property type="protein sequence ID" value="ANV97499.1"/>
    <property type="molecule type" value="Genomic_DNA"/>
</dbReference>